<gene>
    <name evidence="4" type="ORF">C9374_011700</name>
</gene>
<dbReference type="InterPro" id="IPR000679">
    <property type="entry name" value="Znf_GATA"/>
</dbReference>
<dbReference type="Pfam" id="PF00320">
    <property type="entry name" value="GATA"/>
    <property type="match status" value="1"/>
</dbReference>
<evidence type="ECO:0000313" key="5">
    <source>
        <dbReference type="Proteomes" id="UP000816034"/>
    </source>
</evidence>
<dbReference type="Proteomes" id="UP000816034">
    <property type="component" value="Unassembled WGS sequence"/>
</dbReference>
<feature type="compositionally biased region" description="Low complexity" evidence="2">
    <location>
        <begin position="223"/>
        <end position="246"/>
    </location>
</feature>
<dbReference type="GO" id="GO:0043565">
    <property type="term" value="F:sequence-specific DNA binding"/>
    <property type="evidence" value="ECO:0007669"/>
    <property type="project" value="InterPro"/>
</dbReference>
<feature type="compositionally biased region" description="Basic residues" evidence="2">
    <location>
        <begin position="251"/>
        <end position="262"/>
    </location>
</feature>
<keyword evidence="5" id="KW-1185">Reference proteome</keyword>
<accession>A0AA88G967</accession>
<sequence length="518" mass="57701">MSPKNHFSSSSSTKCSSSTNLEKNVLLMDLPALHSVHPIVNQQQNNHQLFLDMLMLDTNHLNTNNNHTVVPSGECNLPSGETNNCLFEDVEQDLKQYLFSNSSVSSMSSLSDSLSSFTQHLPSVNPSLSSPPTMTSSNLTNSTTNVECMTQPHTTCPPIPSSFSPITGRPLYPRLRHTGKTKCANCQIESTPMWRKGLMGEILCNKCGLYLIRHGKTRPLELSASSSSYSNRSSSPNNSEDSSTLSNVTSTKKKRSYQRKEKKKESKNECHQHKRKNDSSNTSSLKEFEQESKKKKKNQSPILDSNPSSPNSSSNVSPHLYLNHSSKLQQAHDTANSSSANIGKIISILTQQKQPLNSQHALNGANTCHHHHVILPSNLNHLFMKELLNVLPNVTNHAPTHSYVMHPHSEHATPPSSYLYSTIMHTPLNTSSISPLHVHHSIPLDGHFLKLNQDELLRELTTNTRSSQEQPSLSTSNVSVDALQELTNESSIISQNNHSNIFYSNHELDEFFKFLEEK</sequence>
<dbReference type="SMART" id="SM00401">
    <property type="entry name" value="ZnF_GATA"/>
    <property type="match status" value="1"/>
</dbReference>
<reference evidence="4 5" key="1">
    <citation type="journal article" date="2018" name="BMC Genomics">
        <title>The genome of Naegleria lovaniensis, the basis for a comparative approach to unravel pathogenicity factors of the human pathogenic amoeba N. fowleri.</title>
        <authorList>
            <person name="Liechti N."/>
            <person name="Schurch N."/>
            <person name="Bruggmann R."/>
            <person name="Wittwer M."/>
        </authorList>
    </citation>
    <scope>NUCLEOTIDE SEQUENCE [LARGE SCALE GENOMIC DNA]</scope>
    <source>
        <strain evidence="4 5">ATCC 30569</strain>
    </source>
</reference>
<evidence type="ECO:0000313" key="4">
    <source>
        <dbReference type="EMBL" id="KAG2373815.1"/>
    </source>
</evidence>
<evidence type="ECO:0000256" key="1">
    <source>
        <dbReference type="PROSITE-ProRule" id="PRU00094"/>
    </source>
</evidence>
<dbReference type="GeneID" id="68104154"/>
<keyword evidence="1" id="KW-0862">Zinc</keyword>
<dbReference type="InterPro" id="IPR013088">
    <property type="entry name" value="Znf_NHR/GATA"/>
</dbReference>
<dbReference type="PRINTS" id="PR00619">
    <property type="entry name" value="GATAZNFINGER"/>
</dbReference>
<dbReference type="RefSeq" id="XP_044542989.1">
    <property type="nucleotide sequence ID" value="XM_044687385.1"/>
</dbReference>
<dbReference type="Gene3D" id="3.30.50.10">
    <property type="entry name" value="Erythroid Transcription Factor GATA-1, subunit A"/>
    <property type="match status" value="1"/>
</dbReference>
<dbReference type="SUPFAM" id="SSF57716">
    <property type="entry name" value="Glucocorticoid receptor-like (DNA-binding domain)"/>
    <property type="match status" value="1"/>
</dbReference>
<comment type="caution">
    <text evidence="4">The sequence shown here is derived from an EMBL/GenBank/DDBJ whole genome shotgun (WGS) entry which is preliminary data.</text>
</comment>
<dbReference type="AlphaFoldDB" id="A0AA88G967"/>
<feature type="domain" description="GATA-type" evidence="3">
    <location>
        <begin position="177"/>
        <end position="232"/>
    </location>
</feature>
<protein>
    <recommendedName>
        <fullName evidence="3">GATA-type domain-containing protein</fullName>
    </recommendedName>
</protein>
<evidence type="ECO:0000259" key="3">
    <source>
        <dbReference type="PROSITE" id="PS50114"/>
    </source>
</evidence>
<name>A0AA88G967_NAELO</name>
<evidence type="ECO:0000256" key="2">
    <source>
        <dbReference type="SAM" id="MobiDB-lite"/>
    </source>
</evidence>
<organism evidence="4 5">
    <name type="scientific">Naegleria lovaniensis</name>
    <name type="common">Amoeba</name>
    <dbReference type="NCBI Taxonomy" id="51637"/>
    <lineage>
        <taxon>Eukaryota</taxon>
        <taxon>Discoba</taxon>
        <taxon>Heterolobosea</taxon>
        <taxon>Tetramitia</taxon>
        <taxon>Eutetramitia</taxon>
        <taxon>Vahlkampfiidae</taxon>
        <taxon>Naegleria</taxon>
    </lineage>
</organism>
<feature type="region of interest" description="Disordered" evidence="2">
    <location>
        <begin position="223"/>
        <end position="319"/>
    </location>
</feature>
<dbReference type="CDD" id="cd00202">
    <property type="entry name" value="ZnF_GATA"/>
    <property type="match status" value="1"/>
</dbReference>
<keyword evidence="1" id="KW-0863">Zinc-finger</keyword>
<dbReference type="GO" id="GO:0008270">
    <property type="term" value="F:zinc ion binding"/>
    <property type="evidence" value="ECO:0007669"/>
    <property type="project" value="UniProtKB-KW"/>
</dbReference>
<feature type="compositionally biased region" description="Low complexity" evidence="2">
    <location>
        <begin position="305"/>
        <end position="318"/>
    </location>
</feature>
<proteinExistence type="predicted"/>
<keyword evidence="1" id="KW-0479">Metal-binding</keyword>
<dbReference type="PROSITE" id="PS50114">
    <property type="entry name" value="GATA_ZN_FINGER_2"/>
    <property type="match status" value="1"/>
</dbReference>
<dbReference type="EMBL" id="PYSW02000050">
    <property type="protein sequence ID" value="KAG2373815.1"/>
    <property type="molecule type" value="Genomic_DNA"/>
</dbReference>
<dbReference type="GO" id="GO:0006355">
    <property type="term" value="P:regulation of DNA-templated transcription"/>
    <property type="evidence" value="ECO:0007669"/>
    <property type="project" value="InterPro"/>
</dbReference>